<protein>
    <submittedName>
        <fullName evidence="2">Uncharacterized protein</fullName>
    </submittedName>
</protein>
<keyword evidence="3" id="KW-1185">Reference proteome</keyword>
<evidence type="ECO:0000256" key="1">
    <source>
        <dbReference type="SAM" id="MobiDB-lite"/>
    </source>
</evidence>
<dbReference type="EMBL" id="CP031034">
    <property type="protein sequence ID" value="QDZ18407.1"/>
    <property type="molecule type" value="Genomic_DNA"/>
</dbReference>
<name>A0A5B8MDA8_9CHLO</name>
<proteinExistence type="predicted"/>
<dbReference type="STRING" id="1764295.A0A5B8MDA8"/>
<feature type="region of interest" description="Disordered" evidence="1">
    <location>
        <begin position="67"/>
        <end position="87"/>
    </location>
</feature>
<accession>A0A5B8MDA8</accession>
<evidence type="ECO:0000313" key="2">
    <source>
        <dbReference type="EMBL" id="QDZ18407.1"/>
    </source>
</evidence>
<sequence length="392" mass="42815">MRGVGTDAARCRAPRLGSGGKASRVRRGGGGREGGQRVAGDFGDLHVRALKGREKNMMMTMTTLGRDRGVRASSSSSSSGKGFGGPTMEEKMEEVKANDMLIDALVEAHGAGEQQVLDVVCESLLALDKGFWMRYAMRTDSCESSEEKERMADLANLVMKITEKLVKQSEKSLDSAQGWLIKLLQQAADEQGQWHLPLNEGEIDKMRAFMKAKLMTGAQGQGEGGLEEGEEPCDMESLLATSYAWMKKAMEDEENREAQQVVPLLQKVLQLYASEFLLNFSSQAELALLQAENEALEAAGDLPSSQPAKEALEGLLMSNEEEWNAKLAKMASEEACSEDALLVELQKKKELIILGMSGGMYEQRVLVEYLQELEERVQSAFGGGKSESAQVA</sequence>
<feature type="region of interest" description="Disordered" evidence="1">
    <location>
        <begin position="1"/>
        <end position="39"/>
    </location>
</feature>
<dbReference type="Proteomes" id="UP000316726">
    <property type="component" value="Chromosome 1"/>
</dbReference>
<evidence type="ECO:0000313" key="3">
    <source>
        <dbReference type="Proteomes" id="UP000316726"/>
    </source>
</evidence>
<gene>
    <name evidence="2" type="ORF">A3770_01p09250</name>
</gene>
<dbReference type="PANTHER" id="PTHR36348">
    <property type="entry name" value="EXPRESSED PROTEIN"/>
    <property type="match status" value="1"/>
</dbReference>
<dbReference type="AlphaFoldDB" id="A0A5B8MDA8"/>
<organism evidence="2 3">
    <name type="scientific">Chloropicon primus</name>
    <dbReference type="NCBI Taxonomy" id="1764295"/>
    <lineage>
        <taxon>Eukaryota</taxon>
        <taxon>Viridiplantae</taxon>
        <taxon>Chlorophyta</taxon>
        <taxon>Chloropicophyceae</taxon>
        <taxon>Chloropicales</taxon>
        <taxon>Chloropicaceae</taxon>
        <taxon>Chloropicon</taxon>
    </lineage>
</organism>
<dbReference type="PANTHER" id="PTHR36348:SF1">
    <property type="entry name" value="EXPRESSED PROTEIN"/>
    <property type="match status" value="1"/>
</dbReference>
<reference evidence="2 3" key="1">
    <citation type="submission" date="2018-07" db="EMBL/GenBank/DDBJ databases">
        <title>The complete nuclear genome of the prasinophyte Chloropicon primus (CCMP1205).</title>
        <authorList>
            <person name="Pombert J.-F."/>
            <person name="Otis C."/>
            <person name="Turmel M."/>
            <person name="Lemieux C."/>
        </authorList>
    </citation>
    <scope>NUCLEOTIDE SEQUENCE [LARGE SCALE GENOMIC DNA]</scope>
    <source>
        <strain evidence="2 3">CCMP1205</strain>
    </source>
</reference>
<dbReference type="OrthoDB" id="2020333at2759"/>